<dbReference type="Gene3D" id="1.20.1070.10">
    <property type="entry name" value="Rhodopsin 7-helix transmembrane proteins"/>
    <property type="match status" value="1"/>
</dbReference>
<evidence type="ECO:0000256" key="4">
    <source>
        <dbReference type="ARBA" id="ARBA00023136"/>
    </source>
</evidence>
<reference evidence="7" key="1">
    <citation type="submission" date="2020-11" db="EMBL/GenBank/DDBJ databases">
        <authorList>
            <person name="Tran Van P."/>
        </authorList>
    </citation>
    <scope>NUCLEOTIDE SEQUENCE</scope>
</reference>
<dbReference type="EMBL" id="OC871338">
    <property type="protein sequence ID" value="CAD7635399.1"/>
    <property type="molecule type" value="Genomic_DNA"/>
</dbReference>
<keyword evidence="2 5" id="KW-0812">Transmembrane</keyword>
<feature type="domain" description="G-protein coupled receptors family 1 profile" evidence="6">
    <location>
        <begin position="1"/>
        <end position="137"/>
    </location>
</feature>
<feature type="transmembrane region" description="Helical" evidence="5">
    <location>
        <begin position="21"/>
        <end position="41"/>
    </location>
</feature>
<evidence type="ECO:0000256" key="5">
    <source>
        <dbReference type="SAM" id="Phobius"/>
    </source>
</evidence>
<gene>
    <name evidence="7" type="ORF">OSB1V03_LOCUS15790</name>
</gene>
<dbReference type="GO" id="GO:0016020">
    <property type="term" value="C:membrane"/>
    <property type="evidence" value="ECO:0007669"/>
    <property type="project" value="UniProtKB-SubCell"/>
</dbReference>
<dbReference type="AlphaFoldDB" id="A0A7R9Q7R0"/>
<evidence type="ECO:0000256" key="1">
    <source>
        <dbReference type="ARBA" id="ARBA00004370"/>
    </source>
</evidence>
<accession>A0A7R9Q7R0</accession>
<sequence>MSYFAILCPLSNKNQWFTGRCHIVLIIGWILGGILGHVAMWNCVSEMLIHTTTEAFIWNNTTYYDCRGAEMDELTSKIYNTSVFILTFAFPLLIQTFSYASIGRKLLRDKIINNKLALRRNSGHERDRAKIQNRNLL</sequence>
<comment type="subcellular location">
    <subcellularLocation>
        <location evidence="1">Membrane</location>
    </subcellularLocation>
</comment>
<proteinExistence type="predicted"/>
<dbReference type="InterPro" id="IPR017452">
    <property type="entry name" value="GPCR_Rhodpsn_7TM"/>
</dbReference>
<dbReference type="PROSITE" id="PS50262">
    <property type="entry name" value="G_PROTEIN_RECEP_F1_2"/>
    <property type="match status" value="1"/>
</dbReference>
<feature type="transmembrane region" description="Helical" evidence="5">
    <location>
        <begin position="78"/>
        <end position="100"/>
    </location>
</feature>
<keyword evidence="3 5" id="KW-1133">Transmembrane helix</keyword>
<evidence type="ECO:0000313" key="8">
    <source>
        <dbReference type="Proteomes" id="UP000759131"/>
    </source>
</evidence>
<evidence type="ECO:0000256" key="2">
    <source>
        <dbReference type="ARBA" id="ARBA00022692"/>
    </source>
</evidence>
<keyword evidence="8" id="KW-1185">Reference proteome</keyword>
<organism evidence="7">
    <name type="scientific">Medioppia subpectinata</name>
    <dbReference type="NCBI Taxonomy" id="1979941"/>
    <lineage>
        <taxon>Eukaryota</taxon>
        <taxon>Metazoa</taxon>
        <taxon>Ecdysozoa</taxon>
        <taxon>Arthropoda</taxon>
        <taxon>Chelicerata</taxon>
        <taxon>Arachnida</taxon>
        <taxon>Acari</taxon>
        <taxon>Acariformes</taxon>
        <taxon>Sarcoptiformes</taxon>
        <taxon>Oribatida</taxon>
        <taxon>Brachypylina</taxon>
        <taxon>Oppioidea</taxon>
        <taxon>Oppiidae</taxon>
        <taxon>Medioppia</taxon>
    </lineage>
</organism>
<evidence type="ECO:0000313" key="7">
    <source>
        <dbReference type="EMBL" id="CAD7635399.1"/>
    </source>
</evidence>
<dbReference type="Proteomes" id="UP000759131">
    <property type="component" value="Unassembled WGS sequence"/>
</dbReference>
<dbReference type="EMBL" id="CAJPIZ010016763">
    <property type="protein sequence ID" value="CAG2115829.1"/>
    <property type="molecule type" value="Genomic_DNA"/>
</dbReference>
<name>A0A7R9Q7R0_9ACAR</name>
<dbReference type="SUPFAM" id="SSF81321">
    <property type="entry name" value="Family A G protein-coupled receptor-like"/>
    <property type="match status" value="1"/>
</dbReference>
<keyword evidence="4 5" id="KW-0472">Membrane</keyword>
<evidence type="ECO:0000259" key="6">
    <source>
        <dbReference type="PROSITE" id="PS50262"/>
    </source>
</evidence>
<protein>
    <recommendedName>
        <fullName evidence="6">G-protein coupled receptors family 1 profile domain-containing protein</fullName>
    </recommendedName>
</protein>
<evidence type="ECO:0000256" key="3">
    <source>
        <dbReference type="ARBA" id="ARBA00022989"/>
    </source>
</evidence>
<dbReference type="OrthoDB" id="10037617at2759"/>